<name>A0A017SIL0_ASPRC</name>
<keyword evidence="3" id="KW-1185">Reference proteome</keyword>
<evidence type="ECO:0000256" key="1">
    <source>
        <dbReference type="SAM" id="MobiDB-lite"/>
    </source>
</evidence>
<proteinExistence type="predicted"/>
<dbReference type="AlphaFoldDB" id="A0A017SIL0"/>
<feature type="compositionally biased region" description="Polar residues" evidence="1">
    <location>
        <begin position="146"/>
        <end position="160"/>
    </location>
</feature>
<dbReference type="GeneID" id="63693583"/>
<organism evidence="2 3">
    <name type="scientific">Aspergillus ruber (strain CBS 135680)</name>
    <dbReference type="NCBI Taxonomy" id="1388766"/>
    <lineage>
        <taxon>Eukaryota</taxon>
        <taxon>Fungi</taxon>
        <taxon>Dikarya</taxon>
        <taxon>Ascomycota</taxon>
        <taxon>Pezizomycotina</taxon>
        <taxon>Eurotiomycetes</taxon>
        <taxon>Eurotiomycetidae</taxon>
        <taxon>Eurotiales</taxon>
        <taxon>Aspergillaceae</taxon>
        <taxon>Aspergillus</taxon>
        <taxon>Aspergillus subgen. Aspergillus</taxon>
    </lineage>
</organism>
<accession>A0A017SIL0</accession>
<dbReference type="EMBL" id="KK088418">
    <property type="protein sequence ID" value="EYE96561.1"/>
    <property type="molecule type" value="Genomic_DNA"/>
</dbReference>
<dbReference type="Proteomes" id="UP000019804">
    <property type="component" value="Unassembled WGS sequence"/>
</dbReference>
<dbReference type="HOGENOM" id="CLU_1651782_0_0_1"/>
<feature type="region of interest" description="Disordered" evidence="1">
    <location>
        <begin position="63"/>
        <end position="160"/>
    </location>
</feature>
<sequence length="160" mass="18616">MVWIEERSRVRRLEDSVECSHGMKGKDLRCQQRFTNPQKSTPLTKSRDVYKIAFTTVAAKMRSRLPEHTNRSIPGNGDDFASTDSPSFPKKIHTENQHKSMRQSLPPSLFPISQPIPFRNQPQDEENSQYPSYKRPKHRPHCYLHTNPSHSTPNLRHTAR</sequence>
<reference evidence="3" key="1">
    <citation type="journal article" date="2014" name="Nat. Commun.">
        <title>Genomic adaptations of the halophilic Dead Sea filamentous fungus Eurotium rubrum.</title>
        <authorList>
            <person name="Kis-Papo T."/>
            <person name="Weig A.R."/>
            <person name="Riley R."/>
            <person name="Persoh D."/>
            <person name="Salamov A."/>
            <person name="Sun H."/>
            <person name="Lipzen A."/>
            <person name="Wasser S.P."/>
            <person name="Rambold G."/>
            <person name="Grigoriev I.V."/>
            <person name="Nevo E."/>
        </authorList>
    </citation>
    <scope>NUCLEOTIDE SEQUENCE [LARGE SCALE GENOMIC DNA]</scope>
    <source>
        <strain evidence="3">CBS 135680</strain>
    </source>
</reference>
<dbReference type="RefSeq" id="XP_040640249.1">
    <property type="nucleotide sequence ID" value="XM_040778459.1"/>
</dbReference>
<protein>
    <submittedName>
        <fullName evidence="2">Uncharacterized protein</fullName>
    </submittedName>
</protein>
<gene>
    <name evidence="2" type="ORF">EURHEDRAFT_355618</name>
</gene>
<evidence type="ECO:0000313" key="2">
    <source>
        <dbReference type="EMBL" id="EYE96561.1"/>
    </source>
</evidence>
<evidence type="ECO:0000313" key="3">
    <source>
        <dbReference type="Proteomes" id="UP000019804"/>
    </source>
</evidence>